<evidence type="ECO:0000256" key="1">
    <source>
        <dbReference type="SAM" id="MobiDB-lite"/>
    </source>
</evidence>
<evidence type="ECO:0000313" key="3">
    <source>
        <dbReference type="Proteomes" id="UP000834106"/>
    </source>
</evidence>
<feature type="region of interest" description="Disordered" evidence="1">
    <location>
        <begin position="1"/>
        <end position="20"/>
    </location>
</feature>
<accession>A0AAD2A3B1</accession>
<protein>
    <submittedName>
        <fullName evidence="2">Uncharacterized protein</fullName>
    </submittedName>
</protein>
<name>A0AAD2A3B1_9LAMI</name>
<keyword evidence="3" id="KW-1185">Reference proteome</keyword>
<gene>
    <name evidence="2" type="ORF">FPE_LOCUS28017</name>
</gene>
<evidence type="ECO:0000313" key="2">
    <source>
        <dbReference type="EMBL" id="CAI9780587.1"/>
    </source>
</evidence>
<organism evidence="2 3">
    <name type="scientific">Fraxinus pennsylvanica</name>
    <dbReference type="NCBI Taxonomy" id="56036"/>
    <lineage>
        <taxon>Eukaryota</taxon>
        <taxon>Viridiplantae</taxon>
        <taxon>Streptophyta</taxon>
        <taxon>Embryophyta</taxon>
        <taxon>Tracheophyta</taxon>
        <taxon>Spermatophyta</taxon>
        <taxon>Magnoliopsida</taxon>
        <taxon>eudicotyledons</taxon>
        <taxon>Gunneridae</taxon>
        <taxon>Pentapetalae</taxon>
        <taxon>asterids</taxon>
        <taxon>lamiids</taxon>
        <taxon>Lamiales</taxon>
        <taxon>Oleaceae</taxon>
        <taxon>Oleeae</taxon>
        <taxon>Fraxinus</taxon>
    </lineage>
</organism>
<dbReference type="EMBL" id="OU503052">
    <property type="protein sequence ID" value="CAI9780587.1"/>
    <property type="molecule type" value="Genomic_DNA"/>
</dbReference>
<dbReference type="AlphaFoldDB" id="A0AAD2A3B1"/>
<proteinExistence type="predicted"/>
<reference evidence="2" key="1">
    <citation type="submission" date="2023-05" db="EMBL/GenBank/DDBJ databases">
        <authorList>
            <person name="Huff M."/>
        </authorList>
    </citation>
    <scope>NUCLEOTIDE SEQUENCE</scope>
</reference>
<feature type="compositionally biased region" description="Pro residues" evidence="1">
    <location>
        <begin position="1"/>
        <end position="10"/>
    </location>
</feature>
<dbReference type="Proteomes" id="UP000834106">
    <property type="component" value="Chromosome 17"/>
</dbReference>
<sequence>MLRPLPPLPPTASSSHHQDRRRFLPHHNLNKPVNPHPTVSTICSSNFPQTCEPKPELQALIQEFSINSYAHSHWKHSIGSDGGNKENKAHIQRIIAAIKALANVIRIGKEVIVFKPSKTEKHVSEFASKLTSSEVPASTVGYGRIHCGNSL</sequence>